<reference evidence="2 3" key="1">
    <citation type="submission" date="2020-08" db="EMBL/GenBank/DDBJ databases">
        <title>Genomic Encyclopedia of Type Strains, Phase IV (KMG-V): Genome sequencing to study the core and pangenomes of soil and plant-associated prokaryotes.</title>
        <authorList>
            <person name="Whitman W."/>
        </authorList>
    </citation>
    <scope>NUCLEOTIDE SEQUENCE [LARGE SCALE GENOMIC DNA]</scope>
    <source>
        <strain evidence="2 3">S3M1</strain>
    </source>
</reference>
<accession>A0A7W9E0X3</accession>
<gene>
    <name evidence="2" type="ORF">HDE68_004822</name>
</gene>
<proteinExistence type="predicted"/>
<evidence type="ECO:0000313" key="3">
    <source>
        <dbReference type="Proteomes" id="UP000537204"/>
    </source>
</evidence>
<dbReference type="InterPro" id="IPR001509">
    <property type="entry name" value="Epimerase_deHydtase"/>
</dbReference>
<comment type="caution">
    <text evidence="2">The sequence shown here is derived from an EMBL/GenBank/DDBJ whole genome shotgun (WGS) entry which is preliminary data.</text>
</comment>
<dbReference type="RefSeq" id="WP_221300927.1">
    <property type="nucleotide sequence ID" value="NZ_JACHCE010000010.1"/>
</dbReference>
<dbReference type="EMBL" id="JACHCE010000010">
    <property type="protein sequence ID" value="MBB5638887.1"/>
    <property type="molecule type" value="Genomic_DNA"/>
</dbReference>
<dbReference type="Pfam" id="PF01370">
    <property type="entry name" value="Epimerase"/>
    <property type="match status" value="1"/>
</dbReference>
<organism evidence="2 3">
    <name type="scientific">Pedobacter cryoconitis</name>
    <dbReference type="NCBI Taxonomy" id="188932"/>
    <lineage>
        <taxon>Bacteria</taxon>
        <taxon>Pseudomonadati</taxon>
        <taxon>Bacteroidota</taxon>
        <taxon>Sphingobacteriia</taxon>
        <taxon>Sphingobacteriales</taxon>
        <taxon>Sphingobacteriaceae</taxon>
        <taxon>Pedobacter</taxon>
    </lineage>
</organism>
<dbReference type="AlphaFoldDB" id="A0A7W9E0X3"/>
<dbReference type="Gene3D" id="3.40.50.720">
    <property type="entry name" value="NAD(P)-binding Rossmann-like Domain"/>
    <property type="match status" value="1"/>
</dbReference>
<dbReference type="Proteomes" id="UP000537204">
    <property type="component" value="Unassembled WGS sequence"/>
</dbReference>
<sequence length="84" mass="9451">MKVLVTGSCGHLGEAIIRLLIDRNIEYSGLDLKSSKYTTHVGSLTDRHFVKDCVKGVKAIIHTALYISRILQQIVKLILLKQIY</sequence>
<dbReference type="InterPro" id="IPR036291">
    <property type="entry name" value="NAD(P)-bd_dom_sf"/>
</dbReference>
<dbReference type="SUPFAM" id="SSF51735">
    <property type="entry name" value="NAD(P)-binding Rossmann-fold domains"/>
    <property type="match status" value="1"/>
</dbReference>
<protein>
    <submittedName>
        <fullName evidence="2">Nucleoside-diphosphate-sugar epimerase</fullName>
    </submittedName>
</protein>
<feature type="domain" description="NAD-dependent epimerase/dehydratase" evidence="1">
    <location>
        <begin position="3"/>
        <end position="70"/>
    </location>
</feature>
<evidence type="ECO:0000313" key="2">
    <source>
        <dbReference type="EMBL" id="MBB5638887.1"/>
    </source>
</evidence>
<name>A0A7W9E0X3_9SPHI</name>
<evidence type="ECO:0000259" key="1">
    <source>
        <dbReference type="Pfam" id="PF01370"/>
    </source>
</evidence>